<dbReference type="RefSeq" id="WP_136991066.1">
    <property type="nucleotide sequence ID" value="NZ_SZPQ01000022.1"/>
</dbReference>
<feature type="transmembrane region" description="Helical" evidence="1">
    <location>
        <begin position="46"/>
        <end position="68"/>
    </location>
</feature>
<feature type="transmembrane region" description="Helical" evidence="1">
    <location>
        <begin position="255"/>
        <end position="276"/>
    </location>
</feature>
<dbReference type="PANTHER" id="PTHR38095">
    <property type="entry name" value="ANAEROBIC DIMETHYL SULFOXIDE REDUCTASE CHAIN YNFH"/>
    <property type="match status" value="1"/>
</dbReference>
<organism evidence="2 3">
    <name type="scientific">Martelella alba</name>
    <dbReference type="NCBI Taxonomy" id="2590451"/>
    <lineage>
        <taxon>Bacteria</taxon>
        <taxon>Pseudomonadati</taxon>
        <taxon>Pseudomonadota</taxon>
        <taxon>Alphaproteobacteria</taxon>
        <taxon>Hyphomicrobiales</taxon>
        <taxon>Aurantimonadaceae</taxon>
        <taxon>Martelella</taxon>
    </lineage>
</organism>
<keyword evidence="1" id="KW-0472">Membrane</keyword>
<dbReference type="InterPro" id="IPR007059">
    <property type="entry name" value="DmsC"/>
</dbReference>
<keyword evidence="1" id="KW-0812">Transmembrane</keyword>
<evidence type="ECO:0000256" key="1">
    <source>
        <dbReference type="SAM" id="Phobius"/>
    </source>
</evidence>
<gene>
    <name evidence="2" type="ORF">FCN80_15455</name>
</gene>
<evidence type="ECO:0000313" key="2">
    <source>
        <dbReference type="EMBL" id="TKI05100.1"/>
    </source>
</evidence>
<dbReference type="PANTHER" id="PTHR38095:SF2">
    <property type="entry name" value="ANAEROBIC DIMETHYL SULFOXIDE REDUCTASE CHAIN C"/>
    <property type="match status" value="1"/>
</dbReference>
<dbReference type="EMBL" id="SZPQ01000022">
    <property type="protein sequence ID" value="TKI05100.1"/>
    <property type="molecule type" value="Genomic_DNA"/>
</dbReference>
<feature type="transmembrane region" description="Helical" evidence="1">
    <location>
        <begin position="145"/>
        <end position="170"/>
    </location>
</feature>
<feature type="transmembrane region" description="Helical" evidence="1">
    <location>
        <begin position="222"/>
        <end position="243"/>
    </location>
</feature>
<reference evidence="2 3" key="1">
    <citation type="submission" date="2019-04" db="EMBL/GenBank/DDBJ databases">
        <authorList>
            <person name="Li M."/>
            <person name="Gao C."/>
        </authorList>
    </citation>
    <scope>NUCLEOTIDE SEQUENCE [LARGE SCALE GENOMIC DNA]</scope>
    <source>
        <strain evidence="2 3">BGMRC 2031</strain>
    </source>
</reference>
<evidence type="ECO:0000313" key="3">
    <source>
        <dbReference type="Proteomes" id="UP000305202"/>
    </source>
</evidence>
<accession>A0ABY2SI99</accession>
<feature type="transmembrane region" description="Helical" evidence="1">
    <location>
        <begin position="182"/>
        <end position="202"/>
    </location>
</feature>
<sequence>MGNGWSEWPLMLFTVVSQCVIGAYLVTAAVLLFGRLAADTARRLNLAMFFLWLLMGLGFIASMMHLGSPLRAMNALNRLGHSALSNEIASGSLFFALGGLYWLVAALKRMPPALDKIWLAATAVAGLVFLYAMGQVYMIDTVPTWYTVFTPLGFALTMFIGGPLLGALLLQMAGIRGDRWRYLPWVSVVAVLVSITAVAMQSADLASINSSVQRAAALIPDYNLLMAGRVFLLLLGLACWLLPVIRGKNPPVPSLALGMLLVLGGELIGRAVFYGLHMTAGMAIAS</sequence>
<keyword evidence="3" id="KW-1185">Reference proteome</keyword>
<dbReference type="Proteomes" id="UP000305202">
    <property type="component" value="Unassembled WGS sequence"/>
</dbReference>
<feature type="transmembrane region" description="Helical" evidence="1">
    <location>
        <begin position="117"/>
        <end position="139"/>
    </location>
</feature>
<proteinExistence type="predicted"/>
<feature type="transmembrane region" description="Helical" evidence="1">
    <location>
        <begin position="88"/>
        <end position="105"/>
    </location>
</feature>
<feature type="transmembrane region" description="Helical" evidence="1">
    <location>
        <begin position="12"/>
        <end position="34"/>
    </location>
</feature>
<name>A0ABY2SI99_9HYPH</name>
<comment type="caution">
    <text evidence="2">The sequence shown here is derived from an EMBL/GenBank/DDBJ whole genome shotgun (WGS) entry which is preliminary data.</text>
</comment>
<dbReference type="Pfam" id="PF04976">
    <property type="entry name" value="DmsC"/>
    <property type="match status" value="1"/>
</dbReference>
<keyword evidence="1" id="KW-1133">Transmembrane helix</keyword>
<protein>
    <submittedName>
        <fullName evidence="2">Dimethyl sulfoxide reductase anchor subunit</fullName>
    </submittedName>
</protein>